<feature type="region of interest" description="Disordered" evidence="1">
    <location>
        <begin position="165"/>
        <end position="218"/>
    </location>
</feature>
<name>A0A0G1CNF4_9BACT</name>
<protein>
    <submittedName>
        <fullName evidence="2">Uncharacterized protein</fullName>
    </submittedName>
</protein>
<dbReference type="EMBL" id="LCFD01000005">
    <property type="protein sequence ID" value="KKS87027.1"/>
    <property type="molecule type" value="Genomic_DNA"/>
</dbReference>
<reference evidence="2 3" key="1">
    <citation type="journal article" date="2015" name="Nature">
        <title>rRNA introns, odd ribosomes, and small enigmatic genomes across a large radiation of phyla.</title>
        <authorList>
            <person name="Brown C.T."/>
            <person name="Hug L.A."/>
            <person name="Thomas B.C."/>
            <person name="Sharon I."/>
            <person name="Castelle C.J."/>
            <person name="Singh A."/>
            <person name="Wilkins M.J."/>
            <person name="Williams K.H."/>
            <person name="Banfield J.F."/>
        </authorList>
    </citation>
    <scope>NUCLEOTIDE SEQUENCE [LARGE SCALE GENOMIC DNA]</scope>
</reference>
<evidence type="ECO:0000256" key="1">
    <source>
        <dbReference type="SAM" id="MobiDB-lite"/>
    </source>
</evidence>
<evidence type="ECO:0000313" key="2">
    <source>
        <dbReference type="EMBL" id="KKS87027.1"/>
    </source>
</evidence>
<accession>A0A0G1CNF4</accession>
<dbReference type="AlphaFoldDB" id="A0A0G1CNF4"/>
<comment type="caution">
    <text evidence="2">The sequence shown here is derived from an EMBL/GenBank/DDBJ whole genome shotgun (WGS) entry which is preliminary data.</text>
</comment>
<feature type="compositionally biased region" description="Low complexity" evidence="1">
    <location>
        <begin position="165"/>
        <end position="207"/>
    </location>
</feature>
<dbReference type="STRING" id="1618446.UV61_C0005G0048"/>
<dbReference type="Proteomes" id="UP000034050">
    <property type="component" value="Unassembled WGS sequence"/>
</dbReference>
<sequence>MKKIFKGKQIYLLLAIFLLVIVSSGLLIAAFGQVYQSSLEKYRNPAPLPPTTLNKAKIRKVTIRKGDEANCIEVTPDGVIRVFAQCGGELTDANRVLDARSILKLFKFLSNADLDKLQNKGSGIVYELTIETDTGTQVIYITGDGGGGGGGGGGEEIIPIIEDIKGSLPSPSPESSGTSATPAPSGSTSPQASPGSSANPSPSASPQAGGGQPTFVCDYQDFANPLKRPFNVSNILCSTDPSPAPQ</sequence>
<organism evidence="2 3">
    <name type="scientific">Candidatus Gottesmanbacteria bacterium GW2011_GWB1_43_11</name>
    <dbReference type="NCBI Taxonomy" id="1618446"/>
    <lineage>
        <taxon>Bacteria</taxon>
        <taxon>Candidatus Gottesmaniibacteriota</taxon>
    </lineage>
</organism>
<proteinExistence type="predicted"/>
<evidence type="ECO:0000313" key="3">
    <source>
        <dbReference type="Proteomes" id="UP000034050"/>
    </source>
</evidence>
<gene>
    <name evidence="2" type="ORF">UV61_C0005G0048</name>
</gene>